<dbReference type="InterPro" id="IPR002937">
    <property type="entry name" value="Amino_oxidase"/>
</dbReference>
<comment type="pathway">
    <text evidence="4 12">Porphyrin-containing compound metabolism; protoheme biosynthesis.</text>
</comment>
<dbReference type="NCBIfam" id="TIGR00562">
    <property type="entry name" value="proto_IX_ox"/>
    <property type="match status" value="1"/>
</dbReference>
<evidence type="ECO:0000256" key="8">
    <source>
        <dbReference type="ARBA" id="ARBA00022630"/>
    </source>
</evidence>
<evidence type="ECO:0000259" key="14">
    <source>
        <dbReference type="Pfam" id="PF01593"/>
    </source>
</evidence>
<evidence type="ECO:0000256" key="13">
    <source>
        <dbReference type="SAM" id="MobiDB-lite"/>
    </source>
</evidence>
<dbReference type="SUPFAM" id="SSF51905">
    <property type="entry name" value="FAD/NAD(P)-binding domain"/>
    <property type="match status" value="1"/>
</dbReference>
<keyword evidence="12" id="KW-0963">Cytoplasm</keyword>
<evidence type="ECO:0000256" key="5">
    <source>
        <dbReference type="ARBA" id="ARBA00008310"/>
    </source>
</evidence>
<feature type="compositionally biased region" description="Polar residues" evidence="13">
    <location>
        <begin position="1"/>
        <end position="11"/>
    </location>
</feature>
<comment type="subcellular location">
    <subcellularLocation>
        <location evidence="12">Cytoplasm</location>
    </subcellularLocation>
</comment>
<dbReference type="InterPro" id="IPR036188">
    <property type="entry name" value="FAD/NAD-bd_sf"/>
</dbReference>
<comment type="function">
    <text evidence="3 12">Involved in coproporphyrin-dependent heme b biosynthesis. Catalyzes the oxidation of coproporphyrinogen III to coproporphyrin III.</text>
</comment>
<evidence type="ECO:0000313" key="15">
    <source>
        <dbReference type="EMBL" id="GAA2060386.1"/>
    </source>
</evidence>
<dbReference type="EMBL" id="BAAAQN010000078">
    <property type="protein sequence ID" value="GAA2060386.1"/>
    <property type="molecule type" value="Genomic_DNA"/>
</dbReference>
<gene>
    <name evidence="15" type="primary">hemG</name>
    <name evidence="15" type="ORF">GCM10009839_83880</name>
</gene>
<dbReference type="Gene3D" id="3.90.660.20">
    <property type="entry name" value="Protoporphyrinogen oxidase, mitochondrial, domain 2"/>
    <property type="match status" value="1"/>
</dbReference>
<dbReference type="EC" id="1.3.3.15" evidence="6 12"/>
<dbReference type="InterPro" id="IPR050464">
    <property type="entry name" value="Zeta_carotene_desat/Oxidored"/>
</dbReference>
<keyword evidence="9 12" id="KW-0274">FAD</keyword>
<evidence type="ECO:0000256" key="4">
    <source>
        <dbReference type="ARBA" id="ARBA00004744"/>
    </source>
</evidence>
<sequence length="522" mass="53495">MQGASQGSTPDGLSDGRSDGFSDGFSDALSDRLPGRRPRTVAVIGGGISGLAAAWYVKQAAPQTTVTVFEGSPRLGGKLAVGEVGGVQVDLGAESILNRRPEAVDLVRAVGLAEDVVHPASISASVWSRGELVPMPKGHLMGIPADPAVLAGLLSPAGLKRAESGPSLPSRARLRAEAETDDVAVGTFVADRFGPEVVDRLVEPLLGGVYAGHAAEISLRAAVPALVPAYESGEPLDEAVARILGAQPAAESAKTSPDTAPSPTPTPVFAGIRGGIGRFPTALAQACEAAGIEIRRTAMVRELSRTPDGWRLVSGPVPAAEAHAFDAVIVAVPGTPAARLLQDAAPVAAAELAGIEYASVALATFVFDDAALPGGSGFLVPPSDGRFIKASTFSSEKWSWLAESAKGRTVVRASVGRHRETADLQRDDAELAALALADLRTALGRPDALGTPLDAHVQRWGGGLPQYAVGHVARVARIREAVASQPGLAVCGAAYDGVGIAACVASARRAAREITQEERLAT</sequence>
<dbReference type="SUPFAM" id="SSF54373">
    <property type="entry name" value="FAD-linked reductases, C-terminal domain"/>
    <property type="match status" value="1"/>
</dbReference>
<evidence type="ECO:0000256" key="12">
    <source>
        <dbReference type="RuleBase" id="RU364052"/>
    </source>
</evidence>
<dbReference type="Gene3D" id="3.50.50.60">
    <property type="entry name" value="FAD/NAD(P)-binding domain"/>
    <property type="match status" value="1"/>
</dbReference>
<dbReference type="Pfam" id="PF01593">
    <property type="entry name" value="Amino_oxidase"/>
    <property type="match status" value="1"/>
</dbReference>
<name>A0ABP5H3A3_9ACTN</name>
<keyword evidence="8 12" id="KW-0285">Flavoprotein</keyword>
<evidence type="ECO:0000256" key="2">
    <source>
        <dbReference type="ARBA" id="ARBA00001974"/>
    </source>
</evidence>
<keyword evidence="10 12" id="KW-0560">Oxidoreductase</keyword>
<dbReference type="Gene3D" id="1.10.3110.10">
    <property type="entry name" value="protoporphyrinogen ix oxidase, domain 3"/>
    <property type="match status" value="1"/>
</dbReference>
<evidence type="ECO:0000256" key="11">
    <source>
        <dbReference type="ARBA" id="ARBA00023133"/>
    </source>
</evidence>
<keyword evidence="16" id="KW-1185">Reference proteome</keyword>
<comment type="caution">
    <text evidence="15">The sequence shown here is derived from an EMBL/GenBank/DDBJ whole genome shotgun (WGS) entry which is preliminary data.</text>
</comment>
<evidence type="ECO:0000256" key="3">
    <source>
        <dbReference type="ARBA" id="ARBA00002185"/>
    </source>
</evidence>
<protein>
    <recommendedName>
        <fullName evidence="7 12">Coproporphyrinogen III oxidase</fullName>
        <ecNumber evidence="6 12">1.3.3.15</ecNumber>
    </recommendedName>
</protein>
<evidence type="ECO:0000256" key="6">
    <source>
        <dbReference type="ARBA" id="ARBA00012402"/>
    </source>
</evidence>
<feature type="region of interest" description="Disordered" evidence="13">
    <location>
        <begin position="1"/>
        <end position="32"/>
    </location>
</feature>
<keyword evidence="11 12" id="KW-0350">Heme biosynthesis</keyword>
<feature type="domain" description="Amine oxidase" evidence="14">
    <location>
        <begin position="48"/>
        <end position="514"/>
    </location>
</feature>
<evidence type="ECO:0000256" key="1">
    <source>
        <dbReference type="ARBA" id="ARBA00001755"/>
    </source>
</evidence>
<reference evidence="16" key="1">
    <citation type="journal article" date="2019" name="Int. J. Syst. Evol. Microbiol.">
        <title>The Global Catalogue of Microorganisms (GCM) 10K type strain sequencing project: providing services to taxonomists for standard genome sequencing and annotation.</title>
        <authorList>
            <consortium name="The Broad Institute Genomics Platform"/>
            <consortium name="The Broad Institute Genome Sequencing Center for Infectious Disease"/>
            <person name="Wu L."/>
            <person name="Ma J."/>
        </authorList>
    </citation>
    <scope>NUCLEOTIDE SEQUENCE [LARGE SCALE GENOMIC DNA]</scope>
    <source>
        <strain evidence="16">JCM 16014</strain>
    </source>
</reference>
<dbReference type="Proteomes" id="UP001500751">
    <property type="component" value="Unassembled WGS sequence"/>
</dbReference>
<dbReference type="PANTHER" id="PTHR42923">
    <property type="entry name" value="PROTOPORPHYRINOGEN OXIDASE"/>
    <property type="match status" value="1"/>
</dbReference>
<evidence type="ECO:0000256" key="10">
    <source>
        <dbReference type="ARBA" id="ARBA00023002"/>
    </source>
</evidence>
<evidence type="ECO:0000256" key="9">
    <source>
        <dbReference type="ARBA" id="ARBA00022827"/>
    </source>
</evidence>
<organism evidence="15 16">
    <name type="scientific">Catenulispora yoronensis</name>
    <dbReference type="NCBI Taxonomy" id="450799"/>
    <lineage>
        <taxon>Bacteria</taxon>
        <taxon>Bacillati</taxon>
        <taxon>Actinomycetota</taxon>
        <taxon>Actinomycetes</taxon>
        <taxon>Catenulisporales</taxon>
        <taxon>Catenulisporaceae</taxon>
        <taxon>Catenulispora</taxon>
    </lineage>
</organism>
<comment type="similarity">
    <text evidence="5 12">Belongs to the protoporphyrinogen/coproporphyrinogen oxidase family. Coproporphyrinogen III oxidase subfamily.</text>
</comment>
<dbReference type="InterPro" id="IPR004572">
    <property type="entry name" value="Protoporphyrinogen_oxidase"/>
</dbReference>
<dbReference type="PANTHER" id="PTHR42923:SF3">
    <property type="entry name" value="PROTOPORPHYRINOGEN OXIDASE"/>
    <property type="match status" value="1"/>
</dbReference>
<comment type="catalytic activity">
    <reaction evidence="1">
        <text>coproporphyrinogen III + 3 O2 = coproporphyrin III + 3 H2O2</text>
        <dbReference type="Rhea" id="RHEA:43436"/>
        <dbReference type="ChEBI" id="CHEBI:15379"/>
        <dbReference type="ChEBI" id="CHEBI:16240"/>
        <dbReference type="ChEBI" id="CHEBI:57309"/>
        <dbReference type="ChEBI" id="CHEBI:131725"/>
        <dbReference type="EC" id="1.3.3.15"/>
    </reaction>
    <physiologicalReaction direction="left-to-right" evidence="1">
        <dbReference type="Rhea" id="RHEA:43437"/>
    </physiologicalReaction>
</comment>
<comment type="cofactor">
    <cofactor evidence="2 12">
        <name>FAD</name>
        <dbReference type="ChEBI" id="CHEBI:57692"/>
    </cofactor>
</comment>
<proteinExistence type="inferred from homology"/>
<evidence type="ECO:0000313" key="16">
    <source>
        <dbReference type="Proteomes" id="UP001500751"/>
    </source>
</evidence>
<evidence type="ECO:0000256" key="7">
    <source>
        <dbReference type="ARBA" id="ARBA00019046"/>
    </source>
</evidence>
<accession>A0ABP5H3A3</accession>